<keyword evidence="3" id="KW-1185">Reference proteome</keyword>
<name>A0A919NSW6_9ACTN</name>
<feature type="domain" description="DUF4132" evidence="1">
    <location>
        <begin position="725"/>
        <end position="893"/>
    </location>
</feature>
<organism evidence="2 3">
    <name type="scientific">Paractinoplanes tereljensis</name>
    <dbReference type="NCBI Taxonomy" id="571912"/>
    <lineage>
        <taxon>Bacteria</taxon>
        <taxon>Bacillati</taxon>
        <taxon>Actinomycetota</taxon>
        <taxon>Actinomycetes</taxon>
        <taxon>Micromonosporales</taxon>
        <taxon>Micromonosporaceae</taxon>
        <taxon>Paractinoplanes</taxon>
    </lineage>
</organism>
<dbReference type="Pfam" id="PF13569">
    <property type="entry name" value="DUF4132"/>
    <property type="match status" value="1"/>
</dbReference>
<proteinExistence type="predicted"/>
<dbReference type="EMBL" id="BOMY01000037">
    <property type="protein sequence ID" value="GIF22947.1"/>
    <property type="molecule type" value="Genomic_DNA"/>
</dbReference>
<dbReference type="InterPro" id="IPR025406">
    <property type="entry name" value="DUF4132"/>
</dbReference>
<reference evidence="2" key="1">
    <citation type="submission" date="2021-01" db="EMBL/GenBank/DDBJ databases">
        <title>Whole genome shotgun sequence of Actinoplanes tereljensis NBRC 105297.</title>
        <authorList>
            <person name="Komaki H."/>
            <person name="Tamura T."/>
        </authorList>
    </citation>
    <scope>NUCLEOTIDE SEQUENCE</scope>
    <source>
        <strain evidence="2">NBRC 105297</strain>
    </source>
</reference>
<sequence>MAKFVLPDEDVWVLPEAWRDGLSPRRGESVSLPADPVGLLRDMLGTEEFAKRVARTARRAVIFDSALVAAGHGHLDGWRGPDGPGADPRHAAVAALLAGTRNGTVATALVDAWVARFGIEFAARAVGEMAGLVVSGALWEIDPAPKENFERMWRGRDLEGLISVARATRVRLAGAPGEEYERAVEILAGYRTSPVGRIVTTYLVPRRTDWVDEDCAATAAGWPDASDHGEAWKQAAGLLLLAAGTVGQVELLRGNVTASPLLYERKGEVGTLLDGVGPAAAVFLDDPFFRRLFSLEDEKPNYRERLNPDGIRLLAAIPTDDAFRLLCRVTLEGPLLRPGLLLKSGALTRFPVRALRILAELEAEGNCPFYTDLLGGHVLGDPRLLAAALPAPVLARVEAILAGGGAGIGTAWAAELDREYPRRIDSADDEKRMIGALAAVPTEEAFGLVLDRVERNYFRPALLVAAKRDPRVALRVLAERAPGGVVDELLRNHVLAYPQAVADTLATLSPAARGRVEAITGISTPADRAADLPEWLVLPLLPAGTLQGVIPLLAASTIAAPHPGIAELRATGDPRALAALAWAIFEQWQAAGYPARSNLAMVALARLGDDSTVPALTALFPSWASAGMRVRTGMDVLAAIGTDLALTHLHRLSRKARTAGFRRLAEQRLADVATARGLRPAQLADRIVPDFGLDADGRAVLDDGPHRFTAGIDAQFQVWITDEHGRHLTRLPRTATAARRYLTELRKDLPAVAAERSRALEDAMALGDRWTAEEFRRYFVEHPLMWQLTHRLLWTAFDERGAAVAVFRAAEDRTFADRDDKTWTLGPTLTVGVAHPWHFAPDRTAWAQILHDYLIIQPFPQVSRELFGLEDLSAVAGTEVPSGKLFALAARGWRFTDGHRSLERTWPGARTIEIRFAPGYHWQDPDQPQHLAEIRGDVAGLTPTGISEVARDVRFLTT</sequence>
<evidence type="ECO:0000313" key="2">
    <source>
        <dbReference type="EMBL" id="GIF22947.1"/>
    </source>
</evidence>
<protein>
    <recommendedName>
        <fullName evidence="1">DUF4132 domain-containing protein</fullName>
    </recommendedName>
</protein>
<evidence type="ECO:0000259" key="1">
    <source>
        <dbReference type="Pfam" id="PF13569"/>
    </source>
</evidence>
<gene>
    <name evidence="2" type="ORF">Ate02nite_56770</name>
</gene>
<dbReference type="AlphaFoldDB" id="A0A919NSW6"/>
<comment type="caution">
    <text evidence="2">The sequence shown here is derived from an EMBL/GenBank/DDBJ whole genome shotgun (WGS) entry which is preliminary data.</text>
</comment>
<dbReference type="Proteomes" id="UP000623608">
    <property type="component" value="Unassembled WGS sequence"/>
</dbReference>
<evidence type="ECO:0000313" key="3">
    <source>
        <dbReference type="Proteomes" id="UP000623608"/>
    </source>
</evidence>
<dbReference type="RefSeq" id="WP_203810869.1">
    <property type="nucleotide sequence ID" value="NZ_BOMY01000037.1"/>
</dbReference>
<accession>A0A919NSW6</accession>